<dbReference type="EMBL" id="MTSL01000169">
    <property type="protein sequence ID" value="PJF17511.1"/>
    <property type="molecule type" value="Genomic_DNA"/>
</dbReference>
<feature type="compositionally biased region" description="Basic and acidic residues" evidence="1">
    <location>
        <begin position="198"/>
        <end position="207"/>
    </location>
</feature>
<evidence type="ECO:0000256" key="1">
    <source>
        <dbReference type="SAM" id="MobiDB-lite"/>
    </source>
</evidence>
<evidence type="ECO:0000313" key="2">
    <source>
        <dbReference type="EMBL" id="PJF17511.1"/>
    </source>
</evidence>
<dbReference type="Proteomes" id="UP000240830">
    <property type="component" value="Unassembled WGS sequence"/>
</dbReference>
<gene>
    <name evidence="2" type="ORF">PSACC_02630</name>
</gene>
<dbReference type="AlphaFoldDB" id="A0A2H9TIC8"/>
<organism evidence="2 3">
    <name type="scientific">Paramicrosporidium saccamoebae</name>
    <dbReference type="NCBI Taxonomy" id="1246581"/>
    <lineage>
        <taxon>Eukaryota</taxon>
        <taxon>Fungi</taxon>
        <taxon>Fungi incertae sedis</taxon>
        <taxon>Cryptomycota</taxon>
        <taxon>Cryptomycota incertae sedis</taxon>
        <taxon>Paramicrosporidium</taxon>
    </lineage>
</organism>
<protein>
    <submittedName>
        <fullName evidence="2">Uncharacterized protein</fullName>
    </submittedName>
</protein>
<feature type="region of interest" description="Disordered" evidence="1">
    <location>
        <begin position="168"/>
        <end position="209"/>
    </location>
</feature>
<proteinExistence type="predicted"/>
<sequence length="242" mass="27644">MHPPRRKNSTERSSFASQLPLWIAWRREEAKPRQLTAEEENARIQAQQKELEDRLKLVGQSWADEGDEIDYSKDPFETYGGSPSLMECGRLEATSWDIAQNGESNVVSNSEAAVSQSAPNTLVQEFQPSVYEKEQILPYDPNASRQEGRTPALNSINRALDEGQWKKESPAEFSMELPSASSRQSDWRARPTSFMTEIRPRRPDYRPTTRIQQTESVVRNITVRLVADAEAEIVPVRLPRRD</sequence>
<evidence type="ECO:0000313" key="3">
    <source>
        <dbReference type="Proteomes" id="UP000240830"/>
    </source>
</evidence>
<keyword evidence="3" id="KW-1185">Reference proteome</keyword>
<reference evidence="2 3" key="1">
    <citation type="submission" date="2016-10" db="EMBL/GenBank/DDBJ databases">
        <title>The genome of Paramicrosporidium saccamoebae is the missing link in understanding Cryptomycota and Microsporidia evolution.</title>
        <authorList>
            <person name="Quandt C.A."/>
            <person name="Beaudet D."/>
            <person name="Corsaro D."/>
            <person name="Michel R."/>
            <person name="Corradi N."/>
            <person name="James T."/>
        </authorList>
    </citation>
    <scope>NUCLEOTIDE SEQUENCE [LARGE SCALE GENOMIC DNA]</scope>
    <source>
        <strain evidence="2 3">KSL3</strain>
    </source>
</reference>
<accession>A0A2H9TIC8</accession>
<name>A0A2H9TIC8_9FUNG</name>
<comment type="caution">
    <text evidence="2">The sequence shown here is derived from an EMBL/GenBank/DDBJ whole genome shotgun (WGS) entry which is preliminary data.</text>
</comment>